<sequence>MKPHAEQIQLLGKQGAAVSQLCPLVLVSGHICREERRHFQRIALTASSLSCGSQLKWHLLQEAFPDFLPFSVLPVSWTARATDVLALSVDMACSLLPHWTGHSARAKTVFGPSLWLQLCLAQVQAQYGCSLMFAE</sequence>
<protein>
    <submittedName>
        <fullName evidence="1">cDNA FLJ42133 fis, clone TESTI2035107</fullName>
    </submittedName>
</protein>
<evidence type="ECO:0000313" key="1">
    <source>
        <dbReference type="EMBL" id="BAC85783.1"/>
    </source>
</evidence>
<name>Q6ZVS8_HUMAN</name>
<dbReference type="EMBL" id="AK124127">
    <property type="protein sequence ID" value="BAC85783.1"/>
    <property type="molecule type" value="mRNA"/>
</dbReference>
<dbReference type="AlphaFoldDB" id="Q6ZVS8"/>
<proteinExistence type="evidence at transcript level"/>
<reference evidence="1" key="1">
    <citation type="submission" date="2003-07" db="EMBL/GenBank/DDBJ databases">
        <title>NEDO human cDNA sequencing project.</title>
        <authorList>
            <person name="Oshima A."/>
            <person name="Takahashi-Fujii A."/>
            <person name="Tanase T."/>
            <person name="Imose N."/>
            <person name="Takeuchi K."/>
            <person name="Arita M."/>
            <person name="Musashino K."/>
            <person name="Yuuki H."/>
            <person name="Hara H."/>
            <person name="Sugiyama T."/>
            <person name="Irie R."/>
            <person name="Otsuki T."/>
            <person name="Sato H."/>
            <person name="Wakamatsu A."/>
            <person name="Ishii S."/>
            <person name="Yamamoto J."/>
            <person name="Isono Y."/>
            <person name="Kawai-Hio Y."/>
            <person name="Saito K."/>
            <person name="Nishikawa T."/>
            <person name="Kimura K."/>
            <person name="Yamashita H."/>
            <person name="Matsuo K."/>
            <person name="Nakamura Y."/>
            <person name="Sekine M."/>
            <person name="Kikuchi H."/>
            <person name="Kanda K."/>
            <person name="Wagatsuma M."/>
            <person name="Murakawa K."/>
            <person name="Kanehori K."/>
            <person name="Sugiyama A."/>
            <person name="Kawakami B."/>
            <person name="Suzuki Y."/>
            <person name="Sugano S."/>
            <person name="Nagahari K."/>
            <person name="Masuho Y."/>
            <person name="Nagai K."/>
            <person name="Isogai T."/>
        </authorList>
    </citation>
    <scope>NUCLEOTIDE SEQUENCE</scope>
    <source>
        <tissue evidence="1">Testis</tissue>
    </source>
</reference>
<organism evidence="1">
    <name type="scientific">Homo sapiens</name>
    <name type="common">Human</name>
    <dbReference type="NCBI Taxonomy" id="9606"/>
    <lineage>
        <taxon>Eukaryota</taxon>
        <taxon>Metazoa</taxon>
        <taxon>Chordata</taxon>
        <taxon>Craniata</taxon>
        <taxon>Vertebrata</taxon>
        <taxon>Euteleostomi</taxon>
        <taxon>Mammalia</taxon>
        <taxon>Eutheria</taxon>
        <taxon>Euarchontoglires</taxon>
        <taxon>Primates</taxon>
        <taxon>Haplorrhini</taxon>
        <taxon>Catarrhini</taxon>
        <taxon>Hominidae</taxon>
        <taxon>Homo</taxon>
    </lineage>
</organism>
<accession>Q6ZVS8</accession>